<dbReference type="EMBL" id="DXBC01000180">
    <property type="protein sequence ID" value="HIZ80363.1"/>
    <property type="molecule type" value="Genomic_DNA"/>
</dbReference>
<dbReference type="Gene3D" id="3.30.70.20">
    <property type="match status" value="1"/>
</dbReference>
<evidence type="ECO:0000256" key="1">
    <source>
        <dbReference type="ARBA" id="ARBA00022723"/>
    </source>
</evidence>
<reference evidence="5" key="2">
    <citation type="submission" date="2021-04" db="EMBL/GenBank/DDBJ databases">
        <authorList>
            <person name="Gilroy R."/>
        </authorList>
    </citation>
    <scope>NUCLEOTIDE SEQUENCE</scope>
    <source>
        <strain evidence="5">ChiBcec1-1093</strain>
    </source>
</reference>
<dbReference type="Pfam" id="PF00248">
    <property type="entry name" value="Aldo_ket_red"/>
    <property type="match status" value="1"/>
</dbReference>
<evidence type="ECO:0000313" key="5">
    <source>
        <dbReference type="EMBL" id="HIZ80363.1"/>
    </source>
</evidence>
<evidence type="ECO:0000259" key="4">
    <source>
        <dbReference type="PROSITE" id="PS51379"/>
    </source>
</evidence>
<dbReference type="GO" id="GO:0046872">
    <property type="term" value="F:metal ion binding"/>
    <property type="evidence" value="ECO:0007669"/>
    <property type="project" value="UniProtKB-KW"/>
</dbReference>
<dbReference type="CDD" id="cd19096">
    <property type="entry name" value="AKR_Fe-S_oxidoreductase"/>
    <property type="match status" value="1"/>
</dbReference>
<dbReference type="InterPro" id="IPR017900">
    <property type="entry name" value="4Fe4S_Fe_S_CS"/>
</dbReference>
<name>A0A9D2K7B1_9FIRM</name>
<proteinExistence type="predicted"/>
<dbReference type="PANTHER" id="PTHR43312">
    <property type="entry name" value="D-THREO-ALDOSE 1-DEHYDROGENASE"/>
    <property type="match status" value="1"/>
</dbReference>
<dbReference type="SUPFAM" id="SSF51430">
    <property type="entry name" value="NAD(P)-linked oxidoreductase"/>
    <property type="match status" value="1"/>
</dbReference>
<protein>
    <submittedName>
        <fullName evidence="5">Aldo/keto reductase</fullName>
    </submittedName>
</protein>
<dbReference type="InterPro" id="IPR023210">
    <property type="entry name" value="NADP_OxRdtase_dom"/>
</dbReference>
<dbReference type="InterPro" id="IPR017896">
    <property type="entry name" value="4Fe4S_Fe-S-bd"/>
</dbReference>
<evidence type="ECO:0000256" key="3">
    <source>
        <dbReference type="ARBA" id="ARBA00023014"/>
    </source>
</evidence>
<dbReference type="Pfam" id="PF13534">
    <property type="entry name" value="Fer4_17"/>
    <property type="match status" value="1"/>
</dbReference>
<organism evidence="5 6">
    <name type="scientific">Candidatus Lachnoclostridium stercorigallinarum</name>
    <dbReference type="NCBI Taxonomy" id="2838634"/>
    <lineage>
        <taxon>Bacteria</taxon>
        <taxon>Bacillati</taxon>
        <taxon>Bacillota</taxon>
        <taxon>Clostridia</taxon>
        <taxon>Lachnospirales</taxon>
        <taxon>Lachnospiraceae</taxon>
    </lineage>
</organism>
<dbReference type="SUPFAM" id="SSF46548">
    <property type="entry name" value="alpha-helical ferredoxin"/>
    <property type="match status" value="1"/>
</dbReference>
<dbReference type="Gene3D" id="3.20.20.100">
    <property type="entry name" value="NADP-dependent oxidoreductase domain"/>
    <property type="match status" value="1"/>
</dbReference>
<dbReference type="AlphaFoldDB" id="A0A9D2K7B1"/>
<dbReference type="Proteomes" id="UP000824101">
    <property type="component" value="Unassembled WGS sequence"/>
</dbReference>
<gene>
    <name evidence="5" type="ORF">IAA17_11315</name>
</gene>
<dbReference type="GO" id="GO:0051536">
    <property type="term" value="F:iron-sulfur cluster binding"/>
    <property type="evidence" value="ECO:0007669"/>
    <property type="project" value="UniProtKB-KW"/>
</dbReference>
<evidence type="ECO:0000313" key="6">
    <source>
        <dbReference type="Proteomes" id="UP000824101"/>
    </source>
</evidence>
<dbReference type="PROSITE" id="PS00198">
    <property type="entry name" value="4FE4S_FER_1"/>
    <property type="match status" value="1"/>
</dbReference>
<sequence length="379" mass="43563">MYEKIQTEKMPKLGFGLMRLPQNEGAVDVAAVKRMVDAYMKSGFNYFDTAYVYHGGNSERVIKEALVDRYPRESFYLATKLPAWTMNGPEDRERIFGEQLEKCGVEYFDFYLLHSLEDGKNYDLYEKYDCFRWAMEKKEQGKIRHFGFSYHGTPELLEQVLDRHPEVEFVQIQLNYADWNNQVVQSGRLYEILHRRGIPMIVMEPVKGGMLANLQPELEELLKEVRPEASSASWALRFVGSLDGVMTILSGMSSEKQMEDNLNTFRHFEPLSEQERQVIQTVVKKMQDKPLIQCTSCRYCCDGCPTSIRIPDIFRAVNTARLYPGDNRPKMFYKNLVGAGSGKASDCIGCGQCESVCPQHLPVMELLKEAADTLEQTKQ</sequence>
<reference evidence="5" key="1">
    <citation type="journal article" date="2021" name="PeerJ">
        <title>Extensive microbial diversity within the chicken gut microbiome revealed by metagenomics and culture.</title>
        <authorList>
            <person name="Gilroy R."/>
            <person name="Ravi A."/>
            <person name="Getino M."/>
            <person name="Pursley I."/>
            <person name="Horton D.L."/>
            <person name="Alikhan N.F."/>
            <person name="Baker D."/>
            <person name="Gharbi K."/>
            <person name="Hall N."/>
            <person name="Watson M."/>
            <person name="Adriaenssens E.M."/>
            <person name="Foster-Nyarko E."/>
            <person name="Jarju S."/>
            <person name="Secka A."/>
            <person name="Antonio M."/>
            <person name="Oren A."/>
            <person name="Chaudhuri R.R."/>
            <person name="La Ragione R."/>
            <person name="Hildebrand F."/>
            <person name="Pallen M.J."/>
        </authorList>
    </citation>
    <scope>NUCLEOTIDE SEQUENCE</scope>
    <source>
        <strain evidence="5">ChiBcec1-1093</strain>
    </source>
</reference>
<comment type="caution">
    <text evidence="5">The sequence shown here is derived from an EMBL/GenBank/DDBJ whole genome shotgun (WGS) entry which is preliminary data.</text>
</comment>
<accession>A0A9D2K7B1</accession>
<dbReference type="InterPro" id="IPR036812">
    <property type="entry name" value="NAD(P)_OxRdtase_dom_sf"/>
</dbReference>
<feature type="domain" description="4Fe-4S ferredoxin-type" evidence="4">
    <location>
        <begin position="338"/>
        <end position="367"/>
    </location>
</feature>
<keyword evidence="3" id="KW-0411">Iron-sulfur</keyword>
<dbReference type="PANTHER" id="PTHR43312:SF2">
    <property type="entry name" value="OXIDOREDUCTASE"/>
    <property type="match status" value="1"/>
</dbReference>
<dbReference type="InterPro" id="IPR053135">
    <property type="entry name" value="AKR2_Oxidoreductase"/>
</dbReference>
<evidence type="ECO:0000256" key="2">
    <source>
        <dbReference type="ARBA" id="ARBA00023004"/>
    </source>
</evidence>
<dbReference type="PROSITE" id="PS51379">
    <property type="entry name" value="4FE4S_FER_2"/>
    <property type="match status" value="1"/>
</dbReference>
<keyword evidence="2" id="KW-0408">Iron</keyword>
<keyword evidence="1" id="KW-0479">Metal-binding</keyword>